<organism evidence="2 3">
    <name type="scientific">Vanilla planifolia</name>
    <name type="common">Vanilla</name>
    <dbReference type="NCBI Taxonomy" id="51239"/>
    <lineage>
        <taxon>Eukaryota</taxon>
        <taxon>Viridiplantae</taxon>
        <taxon>Streptophyta</taxon>
        <taxon>Embryophyta</taxon>
        <taxon>Tracheophyta</taxon>
        <taxon>Spermatophyta</taxon>
        <taxon>Magnoliopsida</taxon>
        <taxon>Liliopsida</taxon>
        <taxon>Asparagales</taxon>
        <taxon>Orchidaceae</taxon>
        <taxon>Vanilloideae</taxon>
        <taxon>Vanilleae</taxon>
        <taxon>Vanilla</taxon>
    </lineage>
</organism>
<protein>
    <submittedName>
        <fullName evidence="2">Uncharacterized protein</fullName>
    </submittedName>
</protein>
<reference evidence="2 3" key="1">
    <citation type="journal article" date="2020" name="Nat. Food">
        <title>A phased Vanilla planifolia genome enables genetic improvement of flavour and production.</title>
        <authorList>
            <person name="Hasing T."/>
            <person name="Tang H."/>
            <person name="Brym M."/>
            <person name="Khazi F."/>
            <person name="Huang T."/>
            <person name="Chambers A.H."/>
        </authorList>
    </citation>
    <scope>NUCLEOTIDE SEQUENCE [LARGE SCALE GENOMIC DNA]</scope>
    <source>
        <tissue evidence="2">Leaf</tissue>
    </source>
</reference>
<dbReference type="Proteomes" id="UP000636800">
    <property type="component" value="Chromosome 5"/>
</dbReference>
<name>A0A835QUV2_VANPL</name>
<feature type="compositionally biased region" description="Basic and acidic residues" evidence="1">
    <location>
        <begin position="1"/>
        <end position="13"/>
    </location>
</feature>
<dbReference type="AlphaFoldDB" id="A0A835QUV2"/>
<evidence type="ECO:0000256" key="1">
    <source>
        <dbReference type="SAM" id="MobiDB-lite"/>
    </source>
</evidence>
<accession>A0A835QUV2</accession>
<proteinExistence type="predicted"/>
<dbReference type="EMBL" id="JADCNL010000005">
    <property type="protein sequence ID" value="KAG0480111.1"/>
    <property type="molecule type" value="Genomic_DNA"/>
</dbReference>
<gene>
    <name evidence="2" type="ORF">HPP92_010969</name>
</gene>
<dbReference type="OrthoDB" id="2310150at2759"/>
<sequence length="120" mass="12966">MTASAREEKDWRPFRSAAAEGGPLAARLERRRSPAKWPAAIPVIRRSTSTMAAWISGYGERGRGKEKSCLFAVTRCQLAVLGRGKVELGGGGGRGSAGVYVDRSGRSDVWVPQEDPFLMS</sequence>
<evidence type="ECO:0000313" key="2">
    <source>
        <dbReference type="EMBL" id="KAG0480111.1"/>
    </source>
</evidence>
<evidence type="ECO:0000313" key="3">
    <source>
        <dbReference type="Proteomes" id="UP000636800"/>
    </source>
</evidence>
<feature type="region of interest" description="Disordered" evidence="1">
    <location>
        <begin position="1"/>
        <end position="27"/>
    </location>
</feature>
<keyword evidence="3" id="KW-1185">Reference proteome</keyword>
<comment type="caution">
    <text evidence="2">The sequence shown here is derived from an EMBL/GenBank/DDBJ whole genome shotgun (WGS) entry which is preliminary data.</text>
</comment>